<proteinExistence type="predicted"/>
<accession>A0ABT5XBU0</accession>
<name>A0ABT5XBU0_9EURY</name>
<organism evidence="1 2">
    <name type="scientific">Candidatus Methanocrinis alkalitolerans</name>
    <dbReference type="NCBI Taxonomy" id="3033395"/>
    <lineage>
        <taxon>Archaea</taxon>
        <taxon>Methanobacteriati</taxon>
        <taxon>Methanobacteriota</taxon>
        <taxon>Stenosarchaea group</taxon>
        <taxon>Methanomicrobia</taxon>
        <taxon>Methanotrichales</taxon>
        <taxon>Methanotrichaceae</taxon>
        <taxon>Methanocrinis</taxon>
    </lineage>
</organism>
<dbReference type="Pfam" id="PF05014">
    <property type="entry name" value="Nuc_deoxyrib_tr"/>
    <property type="match status" value="1"/>
</dbReference>
<dbReference type="InterPro" id="IPR007710">
    <property type="entry name" value="Nucleoside_deoxyribTrfase"/>
</dbReference>
<dbReference type="Gene3D" id="3.40.50.450">
    <property type="match status" value="1"/>
</dbReference>
<evidence type="ECO:0000313" key="2">
    <source>
        <dbReference type="Proteomes" id="UP001215956"/>
    </source>
</evidence>
<evidence type="ECO:0000313" key="1">
    <source>
        <dbReference type="EMBL" id="MDF0592179.1"/>
    </source>
</evidence>
<dbReference type="Proteomes" id="UP001215956">
    <property type="component" value="Unassembled WGS sequence"/>
</dbReference>
<comment type="caution">
    <text evidence="1">The sequence shown here is derived from an EMBL/GenBank/DDBJ whole genome shotgun (WGS) entry which is preliminary data.</text>
</comment>
<sequence length="144" mass="15712">MVEKISVYLAGPLFSRSEIDGAGYLKREIEAALGDRVEVVWPFETASGTTEEIFRANLSALERSPLMVAILDGAQVDDGTAWEVGYHCALFGRRAIGIRTDIRKAGEASESIVNLMIELSCRAVVKDVPGLLAELERALDEMVI</sequence>
<protein>
    <submittedName>
        <fullName evidence="1">Nucleoside 2-deoxyribosyltransferase</fullName>
    </submittedName>
</protein>
<reference evidence="1 2" key="1">
    <citation type="submission" date="2023-03" db="EMBL/GenBank/DDBJ databases">
        <title>Whole genome sequencing of Methanotrichaceae archaeon M04Ac.</title>
        <authorList>
            <person name="Khomyakova M.A."/>
            <person name="Merkel A.Y."/>
            <person name="Slobodkin A.I."/>
        </authorList>
    </citation>
    <scope>NUCLEOTIDE SEQUENCE [LARGE SCALE GENOMIC DNA]</scope>
    <source>
        <strain evidence="1 2">M04Ac</strain>
    </source>
</reference>
<dbReference type="RefSeq" id="WP_316967888.1">
    <property type="nucleotide sequence ID" value="NZ_JARFPL010000002.1"/>
</dbReference>
<keyword evidence="2" id="KW-1185">Reference proteome</keyword>
<dbReference type="EMBL" id="JARFPL010000002">
    <property type="protein sequence ID" value="MDF0592179.1"/>
    <property type="molecule type" value="Genomic_DNA"/>
</dbReference>
<gene>
    <name evidence="1" type="ORF">P0O24_01075</name>
</gene>
<dbReference type="SUPFAM" id="SSF52309">
    <property type="entry name" value="N-(deoxy)ribosyltransferase-like"/>
    <property type="match status" value="1"/>
</dbReference>